<keyword evidence="1" id="KW-0812">Transmembrane</keyword>
<organism evidence="2 3">
    <name type="scientific">Aristolochia fimbriata</name>
    <name type="common">White veined hardy Dutchman's pipe vine</name>
    <dbReference type="NCBI Taxonomy" id="158543"/>
    <lineage>
        <taxon>Eukaryota</taxon>
        <taxon>Viridiplantae</taxon>
        <taxon>Streptophyta</taxon>
        <taxon>Embryophyta</taxon>
        <taxon>Tracheophyta</taxon>
        <taxon>Spermatophyta</taxon>
        <taxon>Magnoliopsida</taxon>
        <taxon>Magnoliidae</taxon>
        <taxon>Piperales</taxon>
        <taxon>Aristolochiaceae</taxon>
        <taxon>Aristolochia</taxon>
    </lineage>
</organism>
<gene>
    <name evidence="2" type="ORF">H6P81_001460</name>
</gene>
<proteinExistence type="predicted"/>
<evidence type="ECO:0000256" key="1">
    <source>
        <dbReference type="SAM" id="Phobius"/>
    </source>
</evidence>
<sequence length="95" mass="10963">MGRAHFEEFLSGDSVGEKTGQETRDLVVKMEKEMHLWFATYRFCGTTDKYFLIGYSYISHGVFLLIGISIFGVDTNAWRMFATFKNCLSYQGMYA</sequence>
<accession>A0AAV7F725</accession>
<protein>
    <submittedName>
        <fullName evidence="2">Uncharacterized protein</fullName>
    </submittedName>
</protein>
<evidence type="ECO:0000313" key="2">
    <source>
        <dbReference type="EMBL" id="KAG9456952.1"/>
    </source>
</evidence>
<evidence type="ECO:0000313" key="3">
    <source>
        <dbReference type="Proteomes" id="UP000825729"/>
    </source>
</evidence>
<feature type="transmembrane region" description="Helical" evidence="1">
    <location>
        <begin position="50"/>
        <end position="73"/>
    </location>
</feature>
<keyword evidence="3" id="KW-1185">Reference proteome</keyword>
<dbReference type="EMBL" id="JAINDJ010000002">
    <property type="protein sequence ID" value="KAG9456952.1"/>
    <property type="molecule type" value="Genomic_DNA"/>
</dbReference>
<keyword evidence="1" id="KW-1133">Transmembrane helix</keyword>
<name>A0AAV7F725_ARIFI</name>
<dbReference type="AlphaFoldDB" id="A0AAV7F725"/>
<comment type="caution">
    <text evidence="2">The sequence shown here is derived from an EMBL/GenBank/DDBJ whole genome shotgun (WGS) entry which is preliminary data.</text>
</comment>
<keyword evidence="1" id="KW-0472">Membrane</keyword>
<dbReference type="Proteomes" id="UP000825729">
    <property type="component" value="Unassembled WGS sequence"/>
</dbReference>
<reference evidence="2 3" key="1">
    <citation type="submission" date="2021-07" db="EMBL/GenBank/DDBJ databases">
        <title>The Aristolochia fimbriata genome: insights into angiosperm evolution, floral development and chemical biosynthesis.</title>
        <authorList>
            <person name="Jiao Y."/>
        </authorList>
    </citation>
    <scope>NUCLEOTIDE SEQUENCE [LARGE SCALE GENOMIC DNA]</scope>
    <source>
        <strain evidence="2">IBCAS-2021</strain>
        <tissue evidence="2">Leaf</tissue>
    </source>
</reference>